<dbReference type="InterPro" id="IPR029058">
    <property type="entry name" value="AB_hydrolase_fold"/>
</dbReference>
<dbReference type="Proteomes" id="UP000053176">
    <property type="component" value="Unassembled WGS sequence"/>
</dbReference>
<dbReference type="AlphaFoldDB" id="A0A101KNL3"/>
<sequence>MTCGTLNVPENRKKNTEAEIILSVVNFEPDRERHEPIVFLTGGPGQPSDIGDEDDIEEWWQFISAQSWMIGRRVVVADQRGIGKSNPSLDCSQYFKADYWNAISASVDDRDAIESLPELIERTYKHDFRPLADMVFEADDIEISQGMDFSVTCSESDRRDLSNWRGEYWAKWIEADDYTWVCPLWLLESGPVSQKHPRRSNIPALLLSGEYDPATPSDWAYHAAKSLPLGQVVVFRGIGHDVIDSDPCGSEVVADFLANPRRKLKTDCVEHMELRGSPSPWRACSRGRQRNMPQRRIGRPDRRDCRSGSGTVFPCRPVSTITDNRKGEDYG</sequence>
<evidence type="ECO:0000256" key="1">
    <source>
        <dbReference type="SAM" id="MobiDB-lite"/>
    </source>
</evidence>
<accession>A0A101KNL3</accession>
<protein>
    <recommendedName>
        <fullName evidence="2">Peptidase S33 tripeptidyl aminopeptidase-like C-terminal domain-containing protein</fullName>
    </recommendedName>
</protein>
<comment type="caution">
    <text evidence="3">The sequence shown here is derived from an EMBL/GenBank/DDBJ whole genome shotgun (WGS) entry which is preliminary data.</text>
</comment>
<evidence type="ECO:0000259" key="2">
    <source>
        <dbReference type="Pfam" id="PF08386"/>
    </source>
</evidence>
<organism evidence="3 4">
    <name type="scientific">Rhizobium loti</name>
    <name type="common">Mesorhizobium loti</name>
    <dbReference type="NCBI Taxonomy" id="381"/>
    <lineage>
        <taxon>Bacteria</taxon>
        <taxon>Pseudomonadati</taxon>
        <taxon>Pseudomonadota</taxon>
        <taxon>Alphaproteobacteria</taxon>
        <taxon>Hyphomicrobiales</taxon>
        <taxon>Phyllobacteriaceae</taxon>
        <taxon>Mesorhizobium</taxon>
    </lineage>
</organism>
<dbReference type="EMBL" id="LPWA01000142">
    <property type="protein sequence ID" value="KUM24124.1"/>
    <property type="molecule type" value="Genomic_DNA"/>
</dbReference>
<reference evidence="3 4" key="1">
    <citation type="submission" date="2015-12" db="EMBL/GenBank/DDBJ databases">
        <title>Draft genome sequence of Mesorhizobium sp. UFLA 01-765, a multitolerant efficient symbiont and plant-growth promoting strain isolated from Zn-mining soil using Leucaena leucocephala as a trap plant.</title>
        <authorList>
            <person name="Rangel W.M."/>
            <person name="Thijs S."/>
            <person name="Longatti S.M."/>
            <person name="Moreira F.M."/>
            <person name="Weyens N."/>
            <person name="Vangronsveld J."/>
            <person name="Van Hamme J.D."/>
            <person name="Bottos E.M."/>
            <person name="Rineau F."/>
        </authorList>
    </citation>
    <scope>NUCLEOTIDE SEQUENCE [LARGE SCALE GENOMIC DNA]</scope>
    <source>
        <strain evidence="3 4">UFLA 01-765</strain>
    </source>
</reference>
<feature type="domain" description="Peptidase S33 tripeptidyl aminopeptidase-like C-terminal" evidence="2">
    <location>
        <begin position="182"/>
        <end position="263"/>
    </location>
</feature>
<feature type="region of interest" description="Disordered" evidence="1">
    <location>
        <begin position="280"/>
        <end position="311"/>
    </location>
</feature>
<dbReference type="OrthoDB" id="9796770at2"/>
<dbReference type="Pfam" id="PF08386">
    <property type="entry name" value="Abhydrolase_4"/>
    <property type="match status" value="1"/>
</dbReference>
<evidence type="ECO:0000313" key="4">
    <source>
        <dbReference type="Proteomes" id="UP000053176"/>
    </source>
</evidence>
<gene>
    <name evidence="3" type="ORF">AU467_06750</name>
</gene>
<dbReference type="InterPro" id="IPR013595">
    <property type="entry name" value="Pept_S33_TAP-like_C"/>
</dbReference>
<dbReference type="Gene3D" id="3.40.50.1820">
    <property type="entry name" value="alpha/beta hydrolase"/>
    <property type="match status" value="2"/>
</dbReference>
<dbReference type="SUPFAM" id="SSF53474">
    <property type="entry name" value="alpha/beta-Hydrolases"/>
    <property type="match status" value="1"/>
</dbReference>
<name>A0A101KNL3_RHILI</name>
<proteinExistence type="predicted"/>
<evidence type="ECO:0000313" key="3">
    <source>
        <dbReference type="EMBL" id="KUM24124.1"/>
    </source>
</evidence>